<name>A0A011MV87_9PROT</name>
<dbReference type="SMART" id="SM00981">
    <property type="entry name" value="THUMP"/>
    <property type="match status" value="1"/>
</dbReference>
<dbReference type="Gene3D" id="3.40.50.150">
    <property type="entry name" value="Vaccinia Virus protein VP39"/>
    <property type="match status" value="1"/>
</dbReference>
<evidence type="ECO:0000313" key="5">
    <source>
        <dbReference type="EMBL" id="EXI66476.1"/>
    </source>
</evidence>
<dbReference type="CDD" id="cd11715">
    <property type="entry name" value="THUMP_AdoMetMT"/>
    <property type="match status" value="1"/>
</dbReference>
<keyword evidence="3" id="KW-0694">RNA-binding</keyword>
<dbReference type="Gene3D" id="3.30.2130.30">
    <property type="match status" value="1"/>
</dbReference>
<keyword evidence="2 5" id="KW-0808">Transferase</keyword>
<proteinExistence type="predicted"/>
<dbReference type="GO" id="GO:0070043">
    <property type="term" value="F:rRNA (guanine-N7-)-methyltransferase activity"/>
    <property type="evidence" value="ECO:0007669"/>
    <property type="project" value="TreeGrafter"/>
</dbReference>
<dbReference type="InterPro" id="IPR029063">
    <property type="entry name" value="SAM-dependent_MTases_sf"/>
</dbReference>
<sequence>MTMERFFASCPRGLEQLLADDLLAAGAGQLEAIAGGVHFSGEWPVCYRANLDSRIATRVLWRVARAPYASEDDVYRLALETPWPLWFLTRQTIRVDVTAQKSPLRSLEFITLRIKDAVCDRFRRDSGSRPSVDTRQPDVRIQAFLSQSECTLYVDTSGAPLHQRGFRQKTVDAPLKENLAAGILRLSGWQPGVPLLDPMCGSGTFLLEAAQMALGRAPGARREFAFQRLRQFQPELWQGLLERARAAERAVTEMAIFGSDISPVAVRAALANLDRAGLLPAVRLAAGDLLEIEAPAASGILVSNPPYGERVSDDDELARFYPLLGSALKRRFAGWTCCLISADTRLPRMVRLTPSRRTPLFNGALECRLYEFRMVAGSNRG</sequence>
<dbReference type="EC" id="2.1.1.173" evidence="5"/>
<accession>A0A011MV87</accession>
<dbReference type="SUPFAM" id="SSF53335">
    <property type="entry name" value="S-adenosyl-L-methionine-dependent methyltransferases"/>
    <property type="match status" value="1"/>
</dbReference>
<dbReference type="AlphaFoldDB" id="A0A011MV87"/>
<protein>
    <submittedName>
        <fullName evidence="5">Ribosomal RNA large subunit methyltransferase L</fullName>
        <ecNumber evidence="5">2.1.1.173</ecNumber>
    </submittedName>
</protein>
<evidence type="ECO:0000256" key="3">
    <source>
        <dbReference type="PROSITE-ProRule" id="PRU00529"/>
    </source>
</evidence>
<evidence type="ECO:0000256" key="2">
    <source>
        <dbReference type="ARBA" id="ARBA00022679"/>
    </source>
</evidence>
<evidence type="ECO:0000256" key="1">
    <source>
        <dbReference type="ARBA" id="ARBA00022603"/>
    </source>
</evidence>
<keyword evidence="1 5" id="KW-0489">Methyltransferase</keyword>
<dbReference type="PROSITE" id="PS00092">
    <property type="entry name" value="N6_MTASE"/>
    <property type="match status" value="1"/>
</dbReference>
<feature type="domain" description="THUMP" evidence="4">
    <location>
        <begin position="45"/>
        <end position="156"/>
    </location>
</feature>
<dbReference type="Pfam" id="PF22020">
    <property type="entry name" value="RlmL_1st"/>
    <property type="match status" value="1"/>
</dbReference>
<gene>
    <name evidence="5" type="primary">rlmL</name>
    <name evidence="5" type="ORF">AW08_02590</name>
</gene>
<evidence type="ECO:0000259" key="4">
    <source>
        <dbReference type="PROSITE" id="PS51165"/>
    </source>
</evidence>
<dbReference type="InterPro" id="IPR054170">
    <property type="entry name" value="RlmL_1st"/>
</dbReference>
<dbReference type="GO" id="GO:0052915">
    <property type="term" value="F:23S rRNA (guanine(2445)-N(2))-methyltransferase activity"/>
    <property type="evidence" value="ECO:0007669"/>
    <property type="project" value="UniProtKB-EC"/>
</dbReference>
<dbReference type="InterPro" id="IPR000241">
    <property type="entry name" value="RlmKL-like_Mtase"/>
</dbReference>
<dbReference type="PANTHER" id="PTHR47313:SF1">
    <property type="entry name" value="RIBOSOMAL RNA LARGE SUBUNIT METHYLTRANSFERASE K_L"/>
    <property type="match status" value="1"/>
</dbReference>
<dbReference type="EMBL" id="JFAX01000015">
    <property type="protein sequence ID" value="EXI66476.1"/>
    <property type="molecule type" value="Genomic_DNA"/>
</dbReference>
<dbReference type="Proteomes" id="UP000020218">
    <property type="component" value="Unassembled WGS sequence"/>
</dbReference>
<evidence type="ECO:0000313" key="6">
    <source>
        <dbReference type="Proteomes" id="UP000020218"/>
    </source>
</evidence>
<organism evidence="5 6">
    <name type="scientific">Candidatus Accumulibacter adjunctus</name>
    <dbReference type="NCBI Taxonomy" id="1454001"/>
    <lineage>
        <taxon>Bacteria</taxon>
        <taxon>Pseudomonadati</taxon>
        <taxon>Pseudomonadota</taxon>
        <taxon>Betaproteobacteria</taxon>
        <taxon>Candidatus Accumulibacter</taxon>
    </lineage>
</organism>
<dbReference type="PANTHER" id="PTHR47313">
    <property type="entry name" value="RIBOSOMAL RNA LARGE SUBUNIT METHYLTRANSFERASE K/L"/>
    <property type="match status" value="1"/>
</dbReference>
<reference evidence="5" key="1">
    <citation type="submission" date="2014-02" db="EMBL/GenBank/DDBJ databases">
        <title>Expanding our view of genomic diversity in Candidatus Accumulibacter clades.</title>
        <authorList>
            <person name="Skennerton C.T."/>
            <person name="Barr J.J."/>
            <person name="Slater F.R."/>
            <person name="Bond P.L."/>
            <person name="Tyson G.W."/>
        </authorList>
    </citation>
    <scope>NUCLEOTIDE SEQUENCE [LARGE SCALE GENOMIC DNA]</scope>
</reference>
<dbReference type="PROSITE" id="PS01261">
    <property type="entry name" value="UPF0020"/>
    <property type="match status" value="1"/>
</dbReference>
<dbReference type="InterPro" id="IPR004114">
    <property type="entry name" value="THUMP_dom"/>
</dbReference>
<dbReference type="InterPro" id="IPR053943">
    <property type="entry name" value="RlmKL-like_Mtase_CS"/>
</dbReference>
<dbReference type="InterPro" id="IPR002052">
    <property type="entry name" value="DNA_methylase_N6_adenine_CS"/>
</dbReference>
<dbReference type="GO" id="GO:0003723">
    <property type="term" value="F:RNA binding"/>
    <property type="evidence" value="ECO:0007669"/>
    <property type="project" value="UniProtKB-UniRule"/>
</dbReference>
<dbReference type="PROSITE" id="PS51165">
    <property type="entry name" value="THUMP"/>
    <property type="match status" value="1"/>
</dbReference>
<dbReference type="Pfam" id="PF02926">
    <property type="entry name" value="THUMP"/>
    <property type="match status" value="1"/>
</dbReference>
<dbReference type="PATRIC" id="fig|1454001.3.peg.2638"/>
<dbReference type="Pfam" id="PF01170">
    <property type="entry name" value="UPF0020"/>
    <property type="match status" value="1"/>
</dbReference>
<dbReference type="PRINTS" id="PR00507">
    <property type="entry name" value="N12N6MTFRASE"/>
</dbReference>
<comment type="caution">
    <text evidence="5">The sequence shown here is derived from an EMBL/GenBank/DDBJ whole genome shotgun (WGS) entry which is preliminary data.</text>
</comment>
<keyword evidence="6" id="KW-1185">Reference proteome</keyword>
<dbReference type="STRING" id="1454001.AW08_02590"/>